<dbReference type="OrthoDB" id="5282002at2759"/>
<keyword evidence="3" id="KW-0862">Zinc</keyword>
<dbReference type="Proteomes" id="UP000310158">
    <property type="component" value="Unassembled WGS sequence"/>
</dbReference>
<dbReference type="EMBL" id="SGPL01000013">
    <property type="protein sequence ID" value="THH20849.1"/>
    <property type="molecule type" value="Genomic_DNA"/>
</dbReference>
<evidence type="ECO:0000259" key="6">
    <source>
        <dbReference type="PROSITE" id="PS50865"/>
    </source>
</evidence>
<reference evidence="7 8" key="1">
    <citation type="submission" date="2019-02" db="EMBL/GenBank/DDBJ databases">
        <title>Genome sequencing of the rare red list fungi Bondarzewia mesenterica.</title>
        <authorList>
            <person name="Buettner E."/>
            <person name="Kellner H."/>
        </authorList>
    </citation>
    <scope>NUCLEOTIDE SEQUENCE [LARGE SCALE GENOMIC DNA]</scope>
    <source>
        <strain evidence="7 8">DSM 108281</strain>
    </source>
</reference>
<feature type="domain" description="MYND-type" evidence="6">
    <location>
        <begin position="61"/>
        <end position="97"/>
    </location>
</feature>
<feature type="signal peptide" evidence="5">
    <location>
        <begin position="1"/>
        <end position="22"/>
    </location>
</feature>
<keyword evidence="5" id="KW-0732">Signal</keyword>
<gene>
    <name evidence="7" type="ORF">EW146_g601</name>
</gene>
<dbReference type="InterPro" id="IPR002893">
    <property type="entry name" value="Znf_MYND"/>
</dbReference>
<comment type="caution">
    <text evidence="7">The sequence shown here is derived from an EMBL/GenBank/DDBJ whole genome shotgun (WGS) entry which is preliminary data.</text>
</comment>
<evidence type="ECO:0000256" key="2">
    <source>
        <dbReference type="ARBA" id="ARBA00022771"/>
    </source>
</evidence>
<feature type="chain" id="PRO_5020881537" description="MYND-type domain-containing protein" evidence="5">
    <location>
        <begin position="23"/>
        <end position="615"/>
    </location>
</feature>
<keyword evidence="8" id="KW-1185">Reference proteome</keyword>
<evidence type="ECO:0000256" key="3">
    <source>
        <dbReference type="ARBA" id="ARBA00022833"/>
    </source>
</evidence>
<dbReference type="Pfam" id="PF14737">
    <property type="entry name" value="DUF4470"/>
    <property type="match status" value="1"/>
</dbReference>
<evidence type="ECO:0000256" key="4">
    <source>
        <dbReference type="PROSITE-ProRule" id="PRU00134"/>
    </source>
</evidence>
<dbReference type="GO" id="GO:0008270">
    <property type="term" value="F:zinc ion binding"/>
    <property type="evidence" value="ECO:0007669"/>
    <property type="project" value="UniProtKB-KW"/>
</dbReference>
<dbReference type="Pfam" id="PF01753">
    <property type="entry name" value="zf-MYND"/>
    <property type="match status" value="1"/>
</dbReference>
<sequence length="615" mass="69317">MWGILGVLCFVLLSSRFRPSYRKPQRHFDLPGAVAKRIIKGDLKVGSREDGSTIARSPCVSGGCGKPGIYTCSQCKLVKYCSKTCQQNDWQTHKKSCQDPYNSESWNPQWVVKGREPAFIGGEGGPALPFSREVAHFLWGNTPAIDCLRLSNNEGMSESVQKKFRICFAGESWILDAWRINIDKMRASASGSIRNIVKTVNGLPERYAGRLTIVLNDRDPIVTFRNALFLIVLANAGRDPDSQESAAEFVLHLLYSVALTEDQNACLTRYIFGLFADESWDRPGDTHLSVADGRIHLNFTAAHAKPFLDMVFSGYDWKTAKRGMSKVMLAPERVDYRDRYYASLKPGHRTSAARYRESGILLPFGIPKEHFNQPNRTMFSKDGEWLTTDSANPMFAWDPREFFASGADYGCQSEDVVGCLFFRLKHEFLEFARRINTFDMEIHVEVRDASELSRKIKGGGLGDITSFDRVVTSNVSDYVGIDTVIKDWGPLLNKNSKHAALLAYSLNWHAFIPNSSPDNSARKSPVLDSAMQRAFEFLKPSPRDFAPINGTLNPRMGTFMMKLSAFHDNSASFREYLDKFRTHEVAALHGLRLRDVNQVSSKINIYHHSSEDRVV</sequence>
<proteinExistence type="predicted"/>
<keyword evidence="1" id="KW-0479">Metal-binding</keyword>
<dbReference type="PROSITE" id="PS50865">
    <property type="entry name" value="ZF_MYND_2"/>
    <property type="match status" value="1"/>
</dbReference>
<evidence type="ECO:0000313" key="8">
    <source>
        <dbReference type="Proteomes" id="UP000310158"/>
    </source>
</evidence>
<accession>A0A4S4M6S0</accession>
<dbReference type="Gene3D" id="6.10.140.2220">
    <property type="match status" value="1"/>
</dbReference>
<dbReference type="AlphaFoldDB" id="A0A4S4M6S0"/>
<protein>
    <recommendedName>
        <fullName evidence="6">MYND-type domain-containing protein</fullName>
    </recommendedName>
</protein>
<name>A0A4S4M6S0_9AGAM</name>
<organism evidence="7 8">
    <name type="scientific">Bondarzewia mesenterica</name>
    <dbReference type="NCBI Taxonomy" id="1095465"/>
    <lineage>
        <taxon>Eukaryota</taxon>
        <taxon>Fungi</taxon>
        <taxon>Dikarya</taxon>
        <taxon>Basidiomycota</taxon>
        <taxon>Agaricomycotina</taxon>
        <taxon>Agaricomycetes</taxon>
        <taxon>Russulales</taxon>
        <taxon>Bondarzewiaceae</taxon>
        <taxon>Bondarzewia</taxon>
    </lineage>
</organism>
<evidence type="ECO:0000313" key="7">
    <source>
        <dbReference type="EMBL" id="THH20849.1"/>
    </source>
</evidence>
<dbReference type="InterPro" id="IPR027974">
    <property type="entry name" value="DUF4470"/>
</dbReference>
<dbReference type="SUPFAM" id="SSF144232">
    <property type="entry name" value="HIT/MYND zinc finger-like"/>
    <property type="match status" value="1"/>
</dbReference>
<evidence type="ECO:0000256" key="5">
    <source>
        <dbReference type="SAM" id="SignalP"/>
    </source>
</evidence>
<keyword evidence="2 4" id="KW-0863">Zinc-finger</keyword>
<evidence type="ECO:0000256" key="1">
    <source>
        <dbReference type="ARBA" id="ARBA00022723"/>
    </source>
</evidence>